<sequence>MDQMESTAAEEWQFGLWSALCLELLSRAALAHISPVLLADPRNWRNLTHALGSAPTAKKFSPSSIPTKEVLARLSELLPEFTDELAGFCSQHVERRNAELHSGEAVFAGLGTADWLPKFYKASQTLLESMGKELADFVSDPVNAKEMVDSLEDAVAKSVKQDIGAHSKVWSNRNEKDREEAALQASTWASRHMGHRVQCPSCGSQALLHGTASGPVATEVGEDEVVQRQTMLPSSFECIACGLKITGYSKLSACGLGDVFSEKTTYTAAEFFELYTEEELEEARAEMPEYEPDFNEY</sequence>
<organism evidence="1 2">
    <name type="scientific">Marinobacter santoriniensis NKSG1</name>
    <dbReference type="NCBI Taxonomy" id="1288826"/>
    <lineage>
        <taxon>Bacteria</taxon>
        <taxon>Pseudomonadati</taxon>
        <taxon>Pseudomonadota</taxon>
        <taxon>Gammaproteobacteria</taxon>
        <taxon>Pseudomonadales</taxon>
        <taxon>Marinobacteraceae</taxon>
        <taxon>Marinobacter</taxon>
    </lineage>
</organism>
<evidence type="ECO:0000313" key="2">
    <source>
        <dbReference type="Proteomes" id="UP000011960"/>
    </source>
</evidence>
<accession>M7DHG7</accession>
<keyword evidence="2" id="KW-1185">Reference proteome</keyword>
<comment type="caution">
    <text evidence="1">The sequence shown here is derived from an EMBL/GenBank/DDBJ whole genome shotgun (WGS) entry which is preliminary data.</text>
</comment>
<dbReference type="eggNOG" id="ENOG5032SMV">
    <property type="taxonomic scope" value="Bacteria"/>
</dbReference>
<evidence type="ECO:0000313" key="1">
    <source>
        <dbReference type="EMBL" id="EMP57117.1"/>
    </source>
</evidence>
<proteinExistence type="predicted"/>
<protein>
    <submittedName>
        <fullName evidence="1">Uncharacterized protein</fullName>
    </submittedName>
</protein>
<dbReference type="AlphaFoldDB" id="M7DHG7"/>
<reference evidence="1 2" key="1">
    <citation type="journal article" date="2013" name="Genome Announc.">
        <title>Genome Sequence of Hydrothermal Arsenic-Respiring Bacterium Marinobacter santoriniensis NKSG1T.</title>
        <authorList>
            <person name="Handley K.M."/>
            <person name="Upton M."/>
            <person name="Beatson S.A."/>
            <person name="Hery M."/>
            <person name="Lloyd J.R."/>
        </authorList>
    </citation>
    <scope>NUCLEOTIDE SEQUENCE [LARGE SCALE GENOMIC DNA]</scope>
    <source>
        <strain evidence="1 2">NKSG1</strain>
    </source>
</reference>
<name>M7DHG7_9GAMM</name>
<dbReference type="Proteomes" id="UP000011960">
    <property type="component" value="Unassembled WGS sequence"/>
</dbReference>
<gene>
    <name evidence="1" type="ORF">MSNKSG1_00803</name>
</gene>
<dbReference type="EMBL" id="APAT01000005">
    <property type="protein sequence ID" value="EMP57117.1"/>
    <property type="molecule type" value="Genomic_DNA"/>
</dbReference>
<dbReference type="PATRIC" id="fig|1288826.3.peg.151"/>